<feature type="compositionally biased region" description="Basic and acidic residues" evidence="1">
    <location>
        <begin position="201"/>
        <end position="212"/>
    </location>
</feature>
<accession>A0A2J6SZL4</accession>
<keyword evidence="3" id="KW-1185">Reference proteome</keyword>
<dbReference type="RefSeq" id="XP_024733120.1">
    <property type="nucleotide sequence ID" value="XM_024887844.1"/>
</dbReference>
<dbReference type="AlphaFoldDB" id="A0A2J6SZL4"/>
<feature type="compositionally biased region" description="Acidic residues" evidence="1">
    <location>
        <begin position="189"/>
        <end position="200"/>
    </location>
</feature>
<proteinExistence type="predicted"/>
<feature type="region of interest" description="Disordered" evidence="1">
    <location>
        <begin position="166"/>
        <end position="212"/>
    </location>
</feature>
<dbReference type="GeneID" id="36595920"/>
<feature type="compositionally biased region" description="Basic and acidic residues" evidence="1">
    <location>
        <begin position="166"/>
        <end position="188"/>
    </location>
</feature>
<protein>
    <submittedName>
        <fullName evidence="2">Uncharacterized protein</fullName>
    </submittedName>
</protein>
<name>A0A2J6SZL4_9HELO</name>
<feature type="region of interest" description="Disordered" evidence="1">
    <location>
        <begin position="1"/>
        <end position="35"/>
    </location>
</feature>
<evidence type="ECO:0000256" key="1">
    <source>
        <dbReference type="SAM" id="MobiDB-lite"/>
    </source>
</evidence>
<evidence type="ECO:0000313" key="2">
    <source>
        <dbReference type="EMBL" id="PMD56216.1"/>
    </source>
</evidence>
<dbReference type="EMBL" id="KZ613848">
    <property type="protein sequence ID" value="PMD56216.1"/>
    <property type="molecule type" value="Genomic_DNA"/>
</dbReference>
<reference evidence="2 3" key="1">
    <citation type="submission" date="2016-04" db="EMBL/GenBank/DDBJ databases">
        <title>A degradative enzymes factory behind the ericoid mycorrhizal symbiosis.</title>
        <authorList>
            <consortium name="DOE Joint Genome Institute"/>
            <person name="Martino E."/>
            <person name="Morin E."/>
            <person name="Grelet G."/>
            <person name="Kuo A."/>
            <person name="Kohler A."/>
            <person name="Daghino S."/>
            <person name="Barry K."/>
            <person name="Choi C."/>
            <person name="Cichocki N."/>
            <person name="Clum A."/>
            <person name="Copeland A."/>
            <person name="Hainaut M."/>
            <person name="Haridas S."/>
            <person name="Labutti K."/>
            <person name="Lindquist E."/>
            <person name="Lipzen A."/>
            <person name="Khouja H.-R."/>
            <person name="Murat C."/>
            <person name="Ohm R."/>
            <person name="Olson A."/>
            <person name="Spatafora J."/>
            <person name="Veneault-Fourrey C."/>
            <person name="Henrissat B."/>
            <person name="Grigoriev I."/>
            <person name="Martin F."/>
            <person name="Perotto S."/>
        </authorList>
    </citation>
    <scope>NUCLEOTIDE SEQUENCE [LARGE SCALE GENOMIC DNA]</scope>
    <source>
        <strain evidence="2 3">E</strain>
    </source>
</reference>
<organism evidence="2 3">
    <name type="scientific">Hyaloscypha bicolor E</name>
    <dbReference type="NCBI Taxonomy" id="1095630"/>
    <lineage>
        <taxon>Eukaryota</taxon>
        <taxon>Fungi</taxon>
        <taxon>Dikarya</taxon>
        <taxon>Ascomycota</taxon>
        <taxon>Pezizomycotina</taxon>
        <taxon>Leotiomycetes</taxon>
        <taxon>Helotiales</taxon>
        <taxon>Hyaloscyphaceae</taxon>
        <taxon>Hyaloscypha</taxon>
        <taxon>Hyaloscypha bicolor</taxon>
    </lineage>
</organism>
<sequence>MAVRKSTRSLRPSRKALELSLAPRSTPSPVLIKRPRGLHRIHPRLRSADEGWTCPKLVLKSKSPCVHDEDDRGAKKLERKETSKDDEAAYEEFKAFVRGLAYGKGEDKERAMAIQALYSACIRKGWPVVLRLEGVRLMGDWVKSVEEKGEKGAFWRERRGLEVRRREREEIEGSKAEQREQRERSKAEESEESDVDEDEPDVRKEREREKEMQARIQAKVQAEEAQKKKKLTIKGKEGKYLLVEQPSMKEDVKLGPVTGAKGPKDVQIGSATGAKIYIFPGKNINPEEGKEWLSRMRDGEKFVPKERGMVTELLDGVNARKRKREYARKQEEGAGIGEIVVDGVKKVKRILLKTGSVFEKEREECMSKGLDWRTMD</sequence>
<dbReference type="OrthoDB" id="10427929at2759"/>
<dbReference type="InParanoid" id="A0A2J6SZL4"/>
<feature type="region of interest" description="Disordered" evidence="1">
    <location>
        <begin position="65"/>
        <end position="84"/>
    </location>
</feature>
<dbReference type="Proteomes" id="UP000235371">
    <property type="component" value="Unassembled WGS sequence"/>
</dbReference>
<feature type="compositionally biased region" description="Basic residues" evidence="1">
    <location>
        <begin position="1"/>
        <end position="14"/>
    </location>
</feature>
<gene>
    <name evidence="2" type="ORF">K444DRAFT_693466</name>
</gene>
<evidence type="ECO:0000313" key="3">
    <source>
        <dbReference type="Proteomes" id="UP000235371"/>
    </source>
</evidence>